<comment type="caution">
    <text evidence="1">The sequence shown here is derived from an EMBL/GenBank/DDBJ whole genome shotgun (WGS) entry which is preliminary data.</text>
</comment>
<proteinExistence type="predicted"/>
<evidence type="ECO:0000313" key="1">
    <source>
        <dbReference type="EMBL" id="MDQ0463350.1"/>
    </source>
</evidence>
<dbReference type="EMBL" id="JAUSVS010000002">
    <property type="protein sequence ID" value="MDQ0463350.1"/>
    <property type="molecule type" value="Genomic_DNA"/>
</dbReference>
<accession>A0ABU0IPJ9</accession>
<gene>
    <name evidence="1" type="ORF">QO010_001121</name>
</gene>
<keyword evidence="2" id="KW-1185">Reference proteome</keyword>
<evidence type="ECO:0000313" key="2">
    <source>
        <dbReference type="Proteomes" id="UP001228905"/>
    </source>
</evidence>
<protein>
    <submittedName>
        <fullName evidence="1">Uncharacterized protein</fullName>
    </submittedName>
</protein>
<dbReference type="Proteomes" id="UP001228905">
    <property type="component" value="Unassembled WGS sequence"/>
</dbReference>
<dbReference type="RefSeq" id="WP_307347138.1">
    <property type="nucleotide sequence ID" value="NZ_JAUSVS010000002.1"/>
</dbReference>
<organism evidence="1 2">
    <name type="scientific">Caulobacter ginsengisoli</name>
    <dbReference type="NCBI Taxonomy" id="400775"/>
    <lineage>
        <taxon>Bacteria</taxon>
        <taxon>Pseudomonadati</taxon>
        <taxon>Pseudomonadota</taxon>
        <taxon>Alphaproteobacteria</taxon>
        <taxon>Caulobacterales</taxon>
        <taxon>Caulobacteraceae</taxon>
        <taxon>Caulobacter</taxon>
    </lineage>
</organism>
<reference evidence="1 2" key="1">
    <citation type="submission" date="2023-07" db="EMBL/GenBank/DDBJ databases">
        <title>Genomic Encyclopedia of Type Strains, Phase IV (KMG-IV): sequencing the most valuable type-strain genomes for metagenomic binning, comparative biology and taxonomic classification.</title>
        <authorList>
            <person name="Goeker M."/>
        </authorList>
    </citation>
    <scope>NUCLEOTIDE SEQUENCE [LARGE SCALE GENOMIC DNA]</scope>
    <source>
        <strain evidence="1 2">DSM 18695</strain>
    </source>
</reference>
<sequence length="178" mass="18683">MGGGRGSLTKHNKIKAAWLAMQTAALEGLNGHTVTAWSGIELAFDERAAGHVWSDPGVPMLQLSYLHAATSAGGFGLATAEDDDTWGLYLLEAGEEDTEEFDADATSRRRDLTELPTGRISGLQIEMDGDNIAAVTFEVDGASLSLRAGKVQAEGGAFTLHPMDEAILVQVNGALPAS</sequence>
<name>A0ABU0IPJ9_9CAUL</name>